<protein>
    <submittedName>
        <fullName evidence="2">Uncharacterized protein</fullName>
    </submittedName>
</protein>
<evidence type="ECO:0000313" key="2">
    <source>
        <dbReference type="EMBL" id="AOR36020.1"/>
    </source>
</evidence>
<dbReference type="AlphaFoldDB" id="A0A1D7YKF8"/>
<evidence type="ECO:0000313" key="3">
    <source>
        <dbReference type="Proteomes" id="UP000094960"/>
    </source>
</evidence>
<name>A0A1D7YKF8_9ACTN</name>
<feature type="compositionally biased region" description="Basic and acidic residues" evidence="1">
    <location>
        <begin position="62"/>
        <end position="71"/>
    </location>
</feature>
<gene>
    <name evidence="2" type="ORF">BFF78_37650</name>
</gene>
<reference evidence="3" key="1">
    <citation type="submission" date="2016-09" db="EMBL/GenBank/DDBJ databases">
        <title>Streptomyces puniciscabiei strain:TW1S1 Genome sequencing and assembly.</title>
        <authorList>
            <person name="Kim M.-K."/>
            <person name="Kim S.B."/>
        </authorList>
    </citation>
    <scope>NUCLEOTIDE SEQUENCE [LARGE SCALE GENOMIC DNA]</scope>
    <source>
        <strain evidence="3">TW1S1</strain>
    </source>
</reference>
<feature type="region of interest" description="Disordered" evidence="1">
    <location>
        <begin position="61"/>
        <end position="83"/>
    </location>
</feature>
<proteinExistence type="predicted"/>
<dbReference type="EMBL" id="CP017248">
    <property type="protein sequence ID" value="AOR36020.1"/>
    <property type="molecule type" value="Genomic_DNA"/>
</dbReference>
<organism evidence="2 3">
    <name type="scientific">Streptomyces fodineus</name>
    <dbReference type="NCBI Taxonomy" id="1904616"/>
    <lineage>
        <taxon>Bacteria</taxon>
        <taxon>Bacillati</taxon>
        <taxon>Actinomycetota</taxon>
        <taxon>Actinomycetes</taxon>
        <taxon>Kitasatosporales</taxon>
        <taxon>Streptomycetaceae</taxon>
        <taxon>Streptomyces</taxon>
    </lineage>
</organism>
<accession>A0A1D7YKF8</accession>
<keyword evidence="3" id="KW-1185">Reference proteome</keyword>
<evidence type="ECO:0000256" key="1">
    <source>
        <dbReference type="SAM" id="MobiDB-lite"/>
    </source>
</evidence>
<sequence>MTLRLFDREPHQWSIHWSDSRTGRLYPPSVGAFAGERGDFPGKGTYDGRPIRVPYLGAQLDHGPHPHEVGRRMSRIPPVHPAS</sequence>
<dbReference type="Proteomes" id="UP000094960">
    <property type="component" value="Chromosome"/>
</dbReference>
<dbReference type="KEGG" id="spun:BFF78_37650"/>